<dbReference type="Gene3D" id="1.25.10.10">
    <property type="entry name" value="Leucine-rich Repeat Variant"/>
    <property type="match status" value="1"/>
</dbReference>
<dbReference type="InterPro" id="IPR016024">
    <property type="entry name" value="ARM-type_fold"/>
</dbReference>
<name>A0A0N1PIV6_PAPMA</name>
<dbReference type="KEGG" id="pmac:106712089"/>
<dbReference type="OrthoDB" id="338814at2759"/>
<organism evidence="5 6">
    <name type="scientific">Papilio machaon</name>
    <name type="common">Old World swallowtail butterfly</name>
    <dbReference type="NCBI Taxonomy" id="76193"/>
    <lineage>
        <taxon>Eukaryota</taxon>
        <taxon>Metazoa</taxon>
        <taxon>Ecdysozoa</taxon>
        <taxon>Arthropoda</taxon>
        <taxon>Hexapoda</taxon>
        <taxon>Insecta</taxon>
        <taxon>Pterygota</taxon>
        <taxon>Neoptera</taxon>
        <taxon>Endopterygota</taxon>
        <taxon>Lepidoptera</taxon>
        <taxon>Glossata</taxon>
        <taxon>Ditrysia</taxon>
        <taxon>Papilionoidea</taxon>
        <taxon>Papilionidae</taxon>
        <taxon>Papilioninae</taxon>
        <taxon>Papilio</taxon>
    </lineage>
</organism>
<evidence type="ECO:0000313" key="5">
    <source>
        <dbReference type="EMBL" id="KPJ13910.1"/>
    </source>
</evidence>
<dbReference type="InterPro" id="IPR039717">
    <property type="entry name" value="Hgh1"/>
</dbReference>
<accession>A0A0N1PIV6</accession>
<feature type="domain" description="Protein HGH1 N-terminal" evidence="3">
    <location>
        <begin position="103"/>
        <end position="273"/>
    </location>
</feature>
<evidence type="ECO:0000256" key="2">
    <source>
        <dbReference type="ARBA" id="ARBA00014076"/>
    </source>
</evidence>
<dbReference type="Pfam" id="PF04064">
    <property type="entry name" value="DUF384"/>
    <property type="match status" value="1"/>
</dbReference>
<dbReference type="EMBL" id="KQ460596">
    <property type="protein sequence ID" value="KPJ13910.1"/>
    <property type="molecule type" value="Genomic_DNA"/>
</dbReference>
<proteinExistence type="inferred from homology"/>
<dbReference type="Proteomes" id="UP000053240">
    <property type="component" value="Unassembled WGS sequence"/>
</dbReference>
<dbReference type="Pfam" id="PF04063">
    <property type="entry name" value="DUF383"/>
    <property type="match status" value="1"/>
</dbReference>
<dbReference type="InParanoid" id="A0A0N1PIV6"/>
<gene>
    <name evidence="5" type="ORF">RR48_01190</name>
</gene>
<comment type="similarity">
    <text evidence="1">Belongs to the HGH1 family.</text>
</comment>
<dbReference type="InterPro" id="IPR007206">
    <property type="entry name" value="Protein_HGH1_C"/>
</dbReference>
<dbReference type="PANTHER" id="PTHR13387">
    <property type="entry name" value="PROTEIN HGH1 HOMOLOG"/>
    <property type="match status" value="1"/>
</dbReference>
<feature type="domain" description="Protein HGH1 C-terminal" evidence="4">
    <location>
        <begin position="278"/>
        <end position="330"/>
    </location>
</feature>
<keyword evidence="6" id="KW-1185">Reference proteome</keyword>
<evidence type="ECO:0000259" key="3">
    <source>
        <dbReference type="Pfam" id="PF04063"/>
    </source>
</evidence>
<dbReference type="PANTHER" id="PTHR13387:SF9">
    <property type="entry name" value="PROTEIN HGH1 HOMOLOG"/>
    <property type="match status" value="1"/>
</dbReference>
<dbReference type="FunCoup" id="A0A0N1PIV6">
    <property type="interactions" value="1438"/>
</dbReference>
<evidence type="ECO:0000313" key="6">
    <source>
        <dbReference type="Proteomes" id="UP000053240"/>
    </source>
</evidence>
<dbReference type="InterPro" id="IPR007205">
    <property type="entry name" value="Protein_HGH1_N"/>
</dbReference>
<dbReference type="SUPFAM" id="SSF48371">
    <property type="entry name" value="ARM repeat"/>
    <property type="match status" value="1"/>
</dbReference>
<sequence>MAKDTLNELHQFLKPESRIDLKLISLDHLIGVSGTEGGVKILVGKENILKSVIDCTNDKVDNVTKKALLLLINITAYSEGSIELLKLKPNDNKSVIDIFVGYVLDAQKTHADAVCMILSNITRVEENVEQCVDILYKHLNNLLNVFVNTEFNKKGCNLEYLAPMFSNLSRSERVRTWLTNENPHIPLLKLLPFCQYEKSIIRRGGAIGTIRNLTFDVQYHKLLLSPDLDLLTYLLGPLMGGEDYSDDEMDKLPIALQYLPKEKQRETDIDIRKMILETLNKLCSKREYREILRDNGVYYVLRELHKWEKEPSVRLACENVVDILIQKEEEVGAEDLSKVDIPEDMVDKFEKMDAEYLNEG</sequence>
<reference evidence="5 6" key="1">
    <citation type="journal article" date="2015" name="Nat. Commun.">
        <title>Outbred genome sequencing and CRISPR/Cas9 gene editing in butterflies.</title>
        <authorList>
            <person name="Li X."/>
            <person name="Fan D."/>
            <person name="Zhang W."/>
            <person name="Liu G."/>
            <person name="Zhang L."/>
            <person name="Zhao L."/>
            <person name="Fang X."/>
            <person name="Chen L."/>
            <person name="Dong Y."/>
            <person name="Chen Y."/>
            <person name="Ding Y."/>
            <person name="Zhao R."/>
            <person name="Feng M."/>
            <person name="Zhu Y."/>
            <person name="Feng Y."/>
            <person name="Jiang X."/>
            <person name="Zhu D."/>
            <person name="Xiang H."/>
            <person name="Feng X."/>
            <person name="Li S."/>
            <person name="Wang J."/>
            <person name="Zhang G."/>
            <person name="Kronforst M.R."/>
            <person name="Wang W."/>
        </authorList>
    </citation>
    <scope>NUCLEOTIDE SEQUENCE [LARGE SCALE GENOMIC DNA]</scope>
    <source>
        <strain evidence="5">Ya'a_city_454_Pm</strain>
        <tissue evidence="5">Whole body</tissue>
    </source>
</reference>
<dbReference type="AlphaFoldDB" id="A0A0N1PIV6"/>
<dbReference type="InterPro" id="IPR011989">
    <property type="entry name" value="ARM-like"/>
</dbReference>
<protein>
    <recommendedName>
        <fullName evidence="2">Protein HGH1 homolog</fullName>
    </recommendedName>
</protein>
<evidence type="ECO:0000256" key="1">
    <source>
        <dbReference type="ARBA" id="ARBA00006712"/>
    </source>
</evidence>
<dbReference type="STRING" id="76193.A0A0N1PIV6"/>
<evidence type="ECO:0000259" key="4">
    <source>
        <dbReference type="Pfam" id="PF04064"/>
    </source>
</evidence>